<comment type="caution">
    <text evidence="2">The sequence shown here is derived from an EMBL/GenBank/DDBJ whole genome shotgun (WGS) entry which is preliminary data.</text>
</comment>
<dbReference type="CDD" id="cd06558">
    <property type="entry name" value="crotonase-like"/>
    <property type="match status" value="1"/>
</dbReference>
<proteinExistence type="predicted"/>
<dbReference type="GO" id="GO:0016829">
    <property type="term" value="F:lyase activity"/>
    <property type="evidence" value="ECO:0007669"/>
    <property type="project" value="UniProtKB-KW"/>
</dbReference>
<dbReference type="PANTHER" id="PTHR11941">
    <property type="entry name" value="ENOYL-COA HYDRATASE-RELATED"/>
    <property type="match status" value="1"/>
</dbReference>
<dbReference type="Gene3D" id="3.90.226.10">
    <property type="entry name" value="2-enoyl-CoA Hydratase, Chain A, domain 1"/>
    <property type="match status" value="1"/>
</dbReference>
<evidence type="ECO:0000313" key="2">
    <source>
        <dbReference type="EMBL" id="KAJ8661258.1"/>
    </source>
</evidence>
<evidence type="ECO:0000256" key="1">
    <source>
        <dbReference type="ARBA" id="ARBA00023239"/>
    </source>
</evidence>
<dbReference type="AlphaFoldDB" id="A0AAD7V9T8"/>
<dbReference type="GO" id="GO:0006635">
    <property type="term" value="P:fatty acid beta-oxidation"/>
    <property type="evidence" value="ECO:0007669"/>
    <property type="project" value="TreeGrafter"/>
</dbReference>
<keyword evidence="1" id="KW-0456">Lyase</keyword>
<dbReference type="SUPFAM" id="SSF52096">
    <property type="entry name" value="ClpP/crotonase"/>
    <property type="match status" value="1"/>
</dbReference>
<dbReference type="Pfam" id="PF00378">
    <property type="entry name" value="ECH_1"/>
    <property type="match status" value="1"/>
</dbReference>
<dbReference type="PANTHER" id="PTHR11941:SF27">
    <property type="entry name" value="ETHYLMALONYL-COA DECARBOXYLASE"/>
    <property type="match status" value="1"/>
</dbReference>
<dbReference type="RefSeq" id="XP_058346171.1">
    <property type="nucleotide sequence ID" value="XM_058483082.1"/>
</dbReference>
<dbReference type="GeneID" id="83210420"/>
<name>A0AAD7V9T8_9FUNG</name>
<evidence type="ECO:0000313" key="3">
    <source>
        <dbReference type="Proteomes" id="UP001234581"/>
    </source>
</evidence>
<dbReference type="EMBL" id="JARTCD010000009">
    <property type="protein sequence ID" value="KAJ8661258.1"/>
    <property type="molecule type" value="Genomic_DNA"/>
</dbReference>
<dbReference type="Proteomes" id="UP001234581">
    <property type="component" value="Unassembled WGS sequence"/>
</dbReference>
<dbReference type="InterPro" id="IPR001753">
    <property type="entry name" value="Enoyl-CoA_hydra/iso"/>
</dbReference>
<keyword evidence="3" id="KW-1185">Reference proteome</keyword>
<accession>A0AAD7V9T8</accession>
<gene>
    <name evidence="2" type="ORF">O0I10_003007</name>
</gene>
<protein>
    <submittedName>
        <fullName evidence="2">Uncharacterized protein</fullName>
    </submittedName>
</protein>
<dbReference type="GO" id="GO:0005829">
    <property type="term" value="C:cytosol"/>
    <property type="evidence" value="ECO:0007669"/>
    <property type="project" value="TreeGrafter"/>
</dbReference>
<reference evidence="2 3" key="1">
    <citation type="submission" date="2023-03" db="EMBL/GenBank/DDBJ databases">
        <title>Genome sequence of Lichtheimia ornata CBS 291.66.</title>
        <authorList>
            <person name="Mohabir J.T."/>
            <person name="Shea T.P."/>
            <person name="Kurbessoian T."/>
            <person name="Berby B."/>
            <person name="Fontaine J."/>
            <person name="Livny J."/>
            <person name="Gnirke A."/>
            <person name="Stajich J.E."/>
            <person name="Cuomo C.A."/>
        </authorList>
    </citation>
    <scope>NUCLEOTIDE SEQUENCE [LARGE SCALE GENOMIC DNA]</scope>
    <source>
        <strain evidence="2">CBS 291.66</strain>
    </source>
</reference>
<dbReference type="InterPro" id="IPR029045">
    <property type="entry name" value="ClpP/crotonase-like_dom_sf"/>
</dbReference>
<organism evidence="2 3">
    <name type="scientific">Lichtheimia ornata</name>
    <dbReference type="NCBI Taxonomy" id="688661"/>
    <lineage>
        <taxon>Eukaryota</taxon>
        <taxon>Fungi</taxon>
        <taxon>Fungi incertae sedis</taxon>
        <taxon>Mucoromycota</taxon>
        <taxon>Mucoromycotina</taxon>
        <taxon>Mucoromycetes</taxon>
        <taxon>Mucorales</taxon>
        <taxon>Lichtheimiaceae</taxon>
        <taxon>Lichtheimia</taxon>
    </lineage>
</organism>
<sequence>MTNPIAVAEQELKDRGIGSVHLDANYAPGVALVVIDNPQRHNAFSGKMMVEFRQVVLWLESKAPEDLVAVIVTGSRGKAFCAGLDLEFAREHMHTTPTLALQVNQVMHDALSRFARLPLITVASMAGHALGGGTELLTAFDYVCMASTAIIRFVQTRMGVSSPWGGARRLVNSVGRKAALRILASAPKVTAEQGKALGLVDVVVDNNKEDIYEACLKASLSFLRPFVFDDRAGQEDRVSAGAVRGMKQLVVRADLDRDYEFEAAILAKLAGSSKI</sequence>